<dbReference type="EMBL" id="JACAZI010000034">
    <property type="protein sequence ID" value="KAF7328825.1"/>
    <property type="molecule type" value="Genomic_DNA"/>
</dbReference>
<organism evidence="3 4">
    <name type="scientific">Mycena venus</name>
    <dbReference type="NCBI Taxonomy" id="2733690"/>
    <lineage>
        <taxon>Eukaryota</taxon>
        <taxon>Fungi</taxon>
        <taxon>Dikarya</taxon>
        <taxon>Basidiomycota</taxon>
        <taxon>Agaricomycotina</taxon>
        <taxon>Agaricomycetes</taxon>
        <taxon>Agaricomycetidae</taxon>
        <taxon>Agaricales</taxon>
        <taxon>Marasmiineae</taxon>
        <taxon>Mycenaceae</taxon>
        <taxon>Mycena</taxon>
    </lineage>
</organism>
<dbReference type="AlphaFoldDB" id="A0A8H6U574"/>
<feature type="compositionally biased region" description="Polar residues" evidence="1">
    <location>
        <begin position="1"/>
        <end position="13"/>
    </location>
</feature>
<reference evidence="3" key="1">
    <citation type="submission" date="2020-05" db="EMBL/GenBank/DDBJ databases">
        <title>Mycena genomes resolve the evolution of fungal bioluminescence.</title>
        <authorList>
            <person name="Tsai I.J."/>
        </authorList>
    </citation>
    <scope>NUCLEOTIDE SEQUENCE</scope>
    <source>
        <strain evidence="3">CCC161011</strain>
    </source>
</reference>
<keyword evidence="2" id="KW-0812">Transmembrane</keyword>
<evidence type="ECO:0000313" key="3">
    <source>
        <dbReference type="EMBL" id="KAF7328825.1"/>
    </source>
</evidence>
<accession>A0A8H6U574</accession>
<dbReference type="OrthoDB" id="3344043at2759"/>
<evidence type="ECO:0000256" key="1">
    <source>
        <dbReference type="SAM" id="MobiDB-lite"/>
    </source>
</evidence>
<feature type="transmembrane region" description="Helical" evidence="2">
    <location>
        <begin position="165"/>
        <end position="183"/>
    </location>
</feature>
<feature type="transmembrane region" description="Helical" evidence="2">
    <location>
        <begin position="79"/>
        <end position="100"/>
    </location>
</feature>
<feature type="transmembrane region" description="Helical" evidence="2">
    <location>
        <begin position="513"/>
        <end position="535"/>
    </location>
</feature>
<keyword evidence="2" id="KW-1133">Transmembrane helix</keyword>
<evidence type="ECO:0000256" key="2">
    <source>
        <dbReference type="SAM" id="Phobius"/>
    </source>
</evidence>
<name>A0A8H6U574_9AGAR</name>
<protein>
    <submittedName>
        <fullName evidence="3">Uncharacterized protein</fullName>
    </submittedName>
</protein>
<dbReference type="Proteomes" id="UP000620124">
    <property type="component" value="Unassembled WGS sequence"/>
</dbReference>
<feature type="transmembrane region" description="Helical" evidence="2">
    <location>
        <begin position="33"/>
        <end position="59"/>
    </location>
</feature>
<gene>
    <name evidence="3" type="ORF">MVEN_02511400</name>
</gene>
<evidence type="ECO:0000313" key="4">
    <source>
        <dbReference type="Proteomes" id="UP000620124"/>
    </source>
</evidence>
<proteinExistence type="predicted"/>
<feature type="region of interest" description="Disordered" evidence="1">
    <location>
        <begin position="1"/>
        <end position="25"/>
    </location>
</feature>
<sequence length="610" mass="65484">MEQTDKLAQTRRNPPSYDSPDHAHAHRPQTSKILLMGGGTALAVFLVLTGLLIFLLATHDYHVDSVARVLVTSASLGKTLAITNAASTIISGTVPLLLILEGYSIASAWLVASDDGGINRPTPYQLGILMTVLSKGNLPGLWTGIASARAISGEKRKAPPLSQPPILRIAVITLALLLGLAYACHGFDTWLHVSSRAVLFPQLNPWPGPQFMGSRALNQTACAEADKFPYDPLFPHLCGLVMDGGNNHELAGGLPEGIRVLNNASDLNAVVFTNDNIAIVVPPASQIPESIQWIGNTVGVRSTCRSITTDCVDVADPGPEAFVDFNCPPSSSINNTVLTPYEDGFSYPFGIIDSQGNPLGDRPWHVETNHFHYLAVVISFAYFRFNSGGTFVGDTGFFVHGHSGSWNIISCDVDVLDVQYAYVNGSYTTKYTTMADLNTTQRVASLSNENIPTQLPKVVDGIGLVSGNYAAAFGQELSREMTALSSQMWSNATANQVFNVVPNVGSRFPLAPLGLLAIFMALYGLMALLLTFLALRATSVQAYASIARLRLMDPLTMIHAAYGPMEASRTWKDDSKALFGVEGEQDRLNVGPMALPDGSVAFGVSRGFPW</sequence>
<keyword evidence="4" id="KW-1185">Reference proteome</keyword>
<comment type="caution">
    <text evidence="3">The sequence shown here is derived from an EMBL/GenBank/DDBJ whole genome shotgun (WGS) entry which is preliminary data.</text>
</comment>
<keyword evidence="2" id="KW-0472">Membrane</keyword>